<dbReference type="AlphaFoldDB" id="A0A7V6ZFB7"/>
<dbReference type="SUPFAM" id="SSF102114">
    <property type="entry name" value="Radical SAM enzymes"/>
    <property type="match status" value="1"/>
</dbReference>
<keyword evidence="5" id="KW-0949">S-adenosyl-L-methionine</keyword>
<evidence type="ECO:0000259" key="9">
    <source>
        <dbReference type="PROSITE" id="PS51332"/>
    </source>
</evidence>
<gene>
    <name evidence="11" type="ORF">GX397_06670</name>
</gene>
<dbReference type="Proteomes" id="UP000525027">
    <property type="component" value="Unassembled WGS sequence"/>
</dbReference>
<evidence type="ECO:0000259" key="10">
    <source>
        <dbReference type="PROSITE" id="PS51918"/>
    </source>
</evidence>
<dbReference type="InterPro" id="IPR034466">
    <property type="entry name" value="Methyltransferase_Class_B"/>
</dbReference>
<keyword evidence="4" id="KW-0808">Transferase</keyword>
<dbReference type="EMBL" id="DURU01000118">
    <property type="protein sequence ID" value="HHZ04721.1"/>
    <property type="molecule type" value="Genomic_DNA"/>
</dbReference>
<dbReference type="InterPro" id="IPR020612">
    <property type="entry name" value="Methylthiotransferase_CS"/>
</dbReference>
<dbReference type="PROSITE" id="PS51332">
    <property type="entry name" value="B12_BINDING"/>
    <property type="match status" value="1"/>
</dbReference>
<evidence type="ECO:0000256" key="7">
    <source>
        <dbReference type="ARBA" id="ARBA00023004"/>
    </source>
</evidence>
<dbReference type="SMART" id="SM00729">
    <property type="entry name" value="Elp3"/>
    <property type="match status" value="1"/>
</dbReference>
<proteinExistence type="predicted"/>
<dbReference type="GO" id="GO:0051539">
    <property type="term" value="F:4 iron, 4 sulfur cluster binding"/>
    <property type="evidence" value="ECO:0007669"/>
    <property type="project" value="UniProtKB-KW"/>
</dbReference>
<dbReference type="InterPro" id="IPR023404">
    <property type="entry name" value="rSAM_horseshoe"/>
</dbReference>
<dbReference type="Gene3D" id="3.40.50.280">
    <property type="entry name" value="Cobalamin-binding domain"/>
    <property type="match status" value="1"/>
</dbReference>
<dbReference type="Pfam" id="PF04055">
    <property type="entry name" value="Radical_SAM"/>
    <property type="match status" value="1"/>
</dbReference>
<comment type="cofactor">
    <cofactor evidence="1">
        <name>[4Fe-4S] cluster</name>
        <dbReference type="ChEBI" id="CHEBI:49883"/>
    </cofactor>
</comment>
<dbReference type="SFLD" id="SFLDG01123">
    <property type="entry name" value="methyltransferase_(Class_B)"/>
    <property type="match status" value="1"/>
</dbReference>
<evidence type="ECO:0000256" key="5">
    <source>
        <dbReference type="ARBA" id="ARBA00022691"/>
    </source>
</evidence>
<dbReference type="Pfam" id="PF02310">
    <property type="entry name" value="B12-binding"/>
    <property type="match status" value="1"/>
</dbReference>
<dbReference type="InterPro" id="IPR051198">
    <property type="entry name" value="BchE-like"/>
</dbReference>
<keyword evidence="6" id="KW-0479">Metal-binding</keyword>
<evidence type="ECO:0000256" key="3">
    <source>
        <dbReference type="ARBA" id="ARBA00022603"/>
    </source>
</evidence>
<keyword evidence="8" id="KW-0411">Iron-sulfur</keyword>
<evidence type="ECO:0000313" key="11">
    <source>
        <dbReference type="EMBL" id="HHZ04721.1"/>
    </source>
</evidence>
<dbReference type="RefSeq" id="WP_273003134.1">
    <property type="nucleotide sequence ID" value="NZ_DURU01000118.1"/>
</dbReference>
<dbReference type="InterPro" id="IPR006638">
    <property type="entry name" value="Elp3/MiaA/NifB-like_rSAM"/>
</dbReference>
<feature type="domain" description="B12-binding" evidence="9">
    <location>
        <begin position="1"/>
        <end position="131"/>
    </location>
</feature>
<dbReference type="GO" id="GO:0005829">
    <property type="term" value="C:cytosol"/>
    <property type="evidence" value="ECO:0007669"/>
    <property type="project" value="TreeGrafter"/>
</dbReference>
<dbReference type="PROSITE" id="PS01278">
    <property type="entry name" value="MTTASE_RADICAL"/>
    <property type="match status" value="1"/>
</dbReference>
<evidence type="ECO:0000256" key="1">
    <source>
        <dbReference type="ARBA" id="ARBA00001966"/>
    </source>
</evidence>
<reference evidence="11 12" key="1">
    <citation type="journal article" date="2020" name="Biotechnol. Biofuels">
        <title>New insights from the biogas microbiome by comprehensive genome-resolved metagenomics of nearly 1600 species originating from multiple anaerobic digesters.</title>
        <authorList>
            <person name="Campanaro S."/>
            <person name="Treu L."/>
            <person name="Rodriguez-R L.M."/>
            <person name="Kovalovszki A."/>
            <person name="Ziels R.M."/>
            <person name="Maus I."/>
            <person name="Zhu X."/>
            <person name="Kougias P.G."/>
            <person name="Basile A."/>
            <person name="Luo G."/>
            <person name="Schluter A."/>
            <person name="Konstantinidis K.T."/>
            <person name="Angelidaki I."/>
        </authorList>
    </citation>
    <scope>NUCLEOTIDE SEQUENCE [LARGE SCALE GENOMIC DNA]</scope>
    <source>
        <strain evidence="11">AS25fmACSIPFO_94</strain>
    </source>
</reference>
<evidence type="ECO:0000256" key="8">
    <source>
        <dbReference type="ARBA" id="ARBA00023014"/>
    </source>
</evidence>
<name>A0A7V6ZFB7_9BACT</name>
<protein>
    <submittedName>
        <fullName evidence="11">Radical SAM protein</fullName>
    </submittedName>
</protein>
<evidence type="ECO:0000256" key="4">
    <source>
        <dbReference type="ARBA" id="ARBA00022679"/>
    </source>
</evidence>
<dbReference type="PROSITE" id="PS51918">
    <property type="entry name" value="RADICAL_SAM"/>
    <property type="match status" value="1"/>
</dbReference>
<dbReference type="GO" id="GO:0003824">
    <property type="term" value="F:catalytic activity"/>
    <property type="evidence" value="ECO:0007669"/>
    <property type="project" value="InterPro"/>
</dbReference>
<feature type="domain" description="Radical SAM core" evidence="10">
    <location>
        <begin position="155"/>
        <end position="376"/>
    </location>
</feature>
<dbReference type="CDD" id="cd02068">
    <property type="entry name" value="radical_SAM_B12_BD"/>
    <property type="match status" value="1"/>
</dbReference>
<evidence type="ECO:0000313" key="12">
    <source>
        <dbReference type="Proteomes" id="UP000525027"/>
    </source>
</evidence>
<sequence length="442" mass="49826">MKIALISPGKDDYYAKRLKSALKLPPLTLSTIAALIKPGIEVTLVDEHVEPINYDNPPDLVGITVMTSVAPRAYNIADEFRARGAKVVLGGPHPSALPEEAIQHCDAVVIGEAEGAWQRLIDDFEKGDLKQFYSNERFPSMENLPEPRRDLYKKGAYYLENTIQISRGCPFGCSFCSVSNFFGNTYRHRPIGDVIREISHMNGKLIAFMDDNIIGNPKHSKELFKALIPYGKKWVGQSSFNIVEDKELLELAQKSGCSGLFIGLESISEASMNEIGKPQNKIKKFKEGIKILHDHGIMVMGAFIFGFDSDDRDVFKRTLDFALDSKLDLAQFSVLTPLPGTKLYEKLSLENRIIVKDWSKYDFGNAVFKPAQMTPEELEKGNGWAWRQFYSYGSILKRVFGMKYELQRYLLYFAPILTLNLSFKKALNFEAKMSKISLASLS</sequence>
<organism evidence="11 12">
    <name type="scientific">Acetomicrobium hydrogeniformans</name>
    <dbReference type="NCBI Taxonomy" id="649746"/>
    <lineage>
        <taxon>Bacteria</taxon>
        <taxon>Thermotogati</taxon>
        <taxon>Synergistota</taxon>
        <taxon>Synergistia</taxon>
        <taxon>Synergistales</taxon>
        <taxon>Acetomicrobiaceae</taxon>
        <taxon>Acetomicrobium</taxon>
    </lineage>
</organism>
<dbReference type="Gene3D" id="3.80.30.20">
    <property type="entry name" value="tm_1862 like domain"/>
    <property type="match status" value="1"/>
</dbReference>
<evidence type="ECO:0000256" key="6">
    <source>
        <dbReference type="ARBA" id="ARBA00022723"/>
    </source>
</evidence>
<accession>A0A7V6ZFB7</accession>
<keyword evidence="3" id="KW-0489">Methyltransferase</keyword>
<dbReference type="GO" id="GO:0046872">
    <property type="term" value="F:metal ion binding"/>
    <property type="evidence" value="ECO:0007669"/>
    <property type="project" value="UniProtKB-KW"/>
</dbReference>
<keyword evidence="7" id="KW-0408">Iron</keyword>
<dbReference type="InterPro" id="IPR007197">
    <property type="entry name" value="rSAM"/>
</dbReference>
<dbReference type="GO" id="GO:0031419">
    <property type="term" value="F:cobalamin binding"/>
    <property type="evidence" value="ECO:0007669"/>
    <property type="project" value="InterPro"/>
</dbReference>
<dbReference type="CDD" id="cd01335">
    <property type="entry name" value="Radical_SAM"/>
    <property type="match status" value="1"/>
</dbReference>
<keyword evidence="2" id="KW-0004">4Fe-4S</keyword>
<dbReference type="PANTHER" id="PTHR43409:SF7">
    <property type="entry name" value="BLL1977 PROTEIN"/>
    <property type="match status" value="1"/>
</dbReference>
<dbReference type="PANTHER" id="PTHR43409">
    <property type="entry name" value="ANAEROBIC MAGNESIUM-PROTOPORPHYRIN IX MONOMETHYL ESTER CYCLASE-RELATED"/>
    <property type="match status" value="1"/>
</dbReference>
<dbReference type="SFLD" id="SFLDS00029">
    <property type="entry name" value="Radical_SAM"/>
    <property type="match status" value="1"/>
</dbReference>
<dbReference type="SFLD" id="SFLDG01082">
    <property type="entry name" value="B12-binding_domain_containing"/>
    <property type="match status" value="1"/>
</dbReference>
<evidence type="ECO:0000256" key="2">
    <source>
        <dbReference type="ARBA" id="ARBA00022485"/>
    </source>
</evidence>
<dbReference type="InterPro" id="IPR058240">
    <property type="entry name" value="rSAM_sf"/>
</dbReference>
<comment type="caution">
    <text evidence="11">The sequence shown here is derived from an EMBL/GenBank/DDBJ whole genome shotgun (WGS) entry which is preliminary data.</text>
</comment>
<dbReference type="InterPro" id="IPR006158">
    <property type="entry name" value="Cobalamin-bd"/>
</dbReference>